<dbReference type="PROSITE" id="PS51352">
    <property type="entry name" value="THIOREDOXIN_2"/>
    <property type="match status" value="1"/>
</dbReference>
<organism evidence="4 5">
    <name type="scientific">Streptomyces xanthochromogenes</name>
    <dbReference type="NCBI Taxonomy" id="67384"/>
    <lineage>
        <taxon>Bacteria</taxon>
        <taxon>Bacillati</taxon>
        <taxon>Actinomycetota</taxon>
        <taxon>Actinomycetes</taxon>
        <taxon>Kitasatosporales</taxon>
        <taxon>Streptomycetaceae</taxon>
        <taxon>Streptomyces</taxon>
    </lineage>
</organism>
<feature type="repeat" description="NHL" evidence="2">
    <location>
        <begin position="217"/>
        <end position="260"/>
    </location>
</feature>
<keyword evidence="1" id="KW-0677">Repeat</keyword>
<evidence type="ECO:0000259" key="3">
    <source>
        <dbReference type="PROSITE" id="PS51352"/>
    </source>
</evidence>
<dbReference type="Gene3D" id="2.120.10.30">
    <property type="entry name" value="TolB, C-terminal domain"/>
    <property type="match status" value="1"/>
</dbReference>
<feature type="domain" description="Thioredoxin" evidence="3">
    <location>
        <begin position="5"/>
        <end position="161"/>
    </location>
</feature>
<name>A0ABQ3AFK0_9ACTN</name>
<dbReference type="InterPro" id="IPR011042">
    <property type="entry name" value="6-blade_b-propeller_TolB-like"/>
</dbReference>
<evidence type="ECO:0000256" key="1">
    <source>
        <dbReference type="ARBA" id="ARBA00022737"/>
    </source>
</evidence>
<dbReference type="Gene3D" id="3.40.30.10">
    <property type="entry name" value="Glutaredoxin"/>
    <property type="match status" value="1"/>
</dbReference>
<dbReference type="GeneID" id="96293173"/>
<sequence length="606" mass="65349">MNDAAPAPTPAPAPRRARVRAPELIGRGGWLNTGGKELNLAELRGRIVILDFWTFCCINCLHVLDELRELEEKHRDTVVIVGVHSPKFVHEAEHQAVVDAVERYGVEHPVLDDPELATWKQYAVRAWPTLVVIDPEGYVVAQHAGEGHAHAIERLVEELEAEHGAKGTLRRGDGPYVPPEPVATDLRFPGKAIALPGGNLLVSDTTRHQLVELGPDGEGVVRRIGGDGQFKEPQGLALLPDGKVVVADTVHHALRTFDPVSGEIELLAGTGRQWWQGQPTSGPALEVDLSSPWDVAWWRGKVWIAMAGVHQLWTYDPETRTVEVAAGTTNEGLVDGPGDEAWFAQPSGLAATEDRLWVADSETSALRYVDPEGAVHTAVGTGLFDFGHRDGEAAQALLQHPLGVTALPDGSVAVSDTYNHALRRYDPATGQVTTLATDLREPSDAVLVGDDIVVVESARHRLTRLRLPEEAVRVESVAHRTQRSATEVAPGRLQLDVVFQAPAGQKLDTRYGPSTRLLVSSTPPELLLTGEGTGTDLARELALNPEVAEGVLHVSAMAASCDDDPENEYPACHMHQQDWGVPVRLVVGGASRLPLVLAGMDPAEAS</sequence>
<keyword evidence="5" id="KW-1185">Reference proteome</keyword>
<accession>A0ABQ3AFK0</accession>
<dbReference type="Pfam" id="PF01436">
    <property type="entry name" value="NHL"/>
    <property type="match status" value="2"/>
</dbReference>
<dbReference type="SUPFAM" id="SSF101898">
    <property type="entry name" value="NHL repeat"/>
    <property type="match status" value="1"/>
</dbReference>
<dbReference type="Proteomes" id="UP000600946">
    <property type="component" value="Unassembled WGS sequence"/>
</dbReference>
<dbReference type="PANTHER" id="PTHR46388:SF2">
    <property type="entry name" value="NHL REPEAT-CONTAINING PROTEIN 2"/>
    <property type="match status" value="1"/>
</dbReference>
<dbReference type="Gene3D" id="2.40.10.500">
    <property type="match status" value="1"/>
</dbReference>
<evidence type="ECO:0000313" key="4">
    <source>
        <dbReference type="EMBL" id="GGY51539.1"/>
    </source>
</evidence>
<evidence type="ECO:0000313" key="5">
    <source>
        <dbReference type="Proteomes" id="UP000600946"/>
    </source>
</evidence>
<dbReference type="CDD" id="cd14951">
    <property type="entry name" value="NHL-2_like"/>
    <property type="match status" value="1"/>
</dbReference>
<gene>
    <name evidence="4" type="ORF">GCM10010326_52480</name>
</gene>
<reference evidence="5" key="1">
    <citation type="journal article" date="2019" name="Int. J. Syst. Evol. Microbiol.">
        <title>The Global Catalogue of Microorganisms (GCM) 10K type strain sequencing project: providing services to taxonomists for standard genome sequencing and annotation.</title>
        <authorList>
            <consortium name="The Broad Institute Genomics Platform"/>
            <consortium name="The Broad Institute Genome Sequencing Center for Infectious Disease"/>
            <person name="Wu L."/>
            <person name="Ma J."/>
        </authorList>
    </citation>
    <scope>NUCLEOTIDE SEQUENCE [LARGE SCALE GENOMIC DNA]</scope>
    <source>
        <strain evidence="5">JCM 4594</strain>
    </source>
</reference>
<dbReference type="InterPro" id="IPR045302">
    <property type="entry name" value="NHL2_NHL_rpt_dom"/>
</dbReference>
<dbReference type="InterPro" id="IPR012336">
    <property type="entry name" value="Thioredoxin-like_fold"/>
</dbReference>
<dbReference type="PROSITE" id="PS51125">
    <property type="entry name" value="NHL"/>
    <property type="match status" value="1"/>
</dbReference>
<protein>
    <recommendedName>
        <fullName evidence="3">Thioredoxin domain-containing protein</fullName>
    </recommendedName>
</protein>
<dbReference type="InterPro" id="IPR001258">
    <property type="entry name" value="NHL_repeat"/>
</dbReference>
<dbReference type="Pfam" id="PF13905">
    <property type="entry name" value="Thioredoxin_8"/>
    <property type="match status" value="1"/>
</dbReference>
<proteinExistence type="predicted"/>
<comment type="caution">
    <text evidence="4">The sequence shown here is derived from an EMBL/GenBank/DDBJ whole genome shotgun (WGS) entry which is preliminary data.</text>
</comment>
<dbReference type="RefSeq" id="WP_190028401.1">
    <property type="nucleotide sequence ID" value="NZ_BMUU01000009.1"/>
</dbReference>
<evidence type="ECO:0000256" key="2">
    <source>
        <dbReference type="PROSITE-ProRule" id="PRU00504"/>
    </source>
</evidence>
<dbReference type="SUPFAM" id="SSF52833">
    <property type="entry name" value="Thioredoxin-like"/>
    <property type="match status" value="1"/>
</dbReference>
<dbReference type="InterPro" id="IPR036249">
    <property type="entry name" value="Thioredoxin-like_sf"/>
</dbReference>
<dbReference type="InterPro" id="IPR013766">
    <property type="entry name" value="Thioredoxin_domain"/>
</dbReference>
<dbReference type="PANTHER" id="PTHR46388">
    <property type="entry name" value="NHL REPEAT-CONTAINING PROTEIN 2"/>
    <property type="match status" value="1"/>
</dbReference>
<dbReference type="EMBL" id="BMUU01000009">
    <property type="protein sequence ID" value="GGY51539.1"/>
    <property type="molecule type" value="Genomic_DNA"/>
</dbReference>